<dbReference type="AlphaFoldDB" id="A0A4Y7IP57"/>
<gene>
    <name evidence="1" type="ORF">C5167_017940</name>
</gene>
<dbReference type="EMBL" id="CM010716">
    <property type="protein sequence ID" value="RZC49511.1"/>
    <property type="molecule type" value="Genomic_DNA"/>
</dbReference>
<proteinExistence type="predicted"/>
<evidence type="ECO:0000313" key="2">
    <source>
        <dbReference type="Proteomes" id="UP000316621"/>
    </source>
</evidence>
<accession>A0A4Y7IP57</accession>
<dbReference type="Proteomes" id="UP000316621">
    <property type="component" value="Chromosome 2"/>
</dbReference>
<evidence type="ECO:0000313" key="1">
    <source>
        <dbReference type="EMBL" id="RZC49511.1"/>
    </source>
</evidence>
<protein>
    <submittedName>
        <fullName evidence="1">Uncharacterized protein</fullName>
    </submittedName>
</protein>
<name>A0A4Y7IP57_PAPSO</name>
<dbReference type="Gramene" id="RZC49511">
    <property type="protein sequence ID" value="RZC49511"/>
    <property type="gene ID" value="C5167_017940"/>
</dbReference>
<sequence length="75" mass="8454">MGYGMTSIQEIDTKKEALKGCGVKQKIMPTDLAYLEMFRLSTWAEFDLGSAPVYSKTMSSFPILLIKQRDPFKGN</sequence>
<reference evidence="1 2" key="1">
    <citation type="journal article" date="2018" name="Science">
        <title>The opium poppy genome and morphinan production.</title>
        <authorList>
            <person name="Guo L."/>
            <person name="Winzer T."/>
            <person name="Yang X."/>
            <person name="Li Y."/>
            <person name="Ning Z."/>
            <person name="He Z."/>
            <person name="Teodor R."/>
            <person name="Lu Y."/>
            <person name="Bowser T.A."/>
            <person name="Graham I.A."/>
            <person name="Ye K."/>
        </authorList>
    </citation>
    <scope>NUCLEOTIDE SEQUENCE [LARGE SCALE GENOMIC DNA]</scope>
    <source>
        <strain evidence="2">cv. HN1</strain>
        <tissue evidence="1">Leaves</tissue>
    </source>
</reference>
<organism evidence="1 2">
    <name type="scientific">Papaver somniferum</name>
    <name type="common">Opium poppy</name>
    <dbReference type="NCBI Taxonomy" id="3469"/>
    <lineage>
        <taxon>Eukaryota</taxon>
        <taxon>Viridiplantae</taxon>
        <taxon>Streptophyta</taxon>
        <taxon>Embryophyta</taxon>
        <taxon>Tracheophyta</taxon>
        <taxon>Spermatophyta</taxon>
        <taxon>Magnoliopsida</taxon>
        <taxon>Ranunculales</taxon>
        <taxon>Papaveraceae</taxon>
        <taxon>Papaveroideae</taxon>
        <taxon>Papaver</taxon>
    </lineage>
</organism>
<keyword evidence="2" id="KW-1185">Reference proteome</keyword>